<dbReference type="AlphaFoldDB" id="A0A8K0R431"/>
<evidence type="ECO:0000313" key="3">
    <source>
        <dbReference type="Proteomes" id="UP000813461"/>
    </source>
</evidence>
<sequence length="111" mass="11919">MAQNKNTEGNENTITLAEILSDLVSLRVCDPAASLALVSARPDQAQTPSATSDPDAPQASTSRPDEEDDVDLKRAKDLLKYHYGVKEAHRMGKLNRGLDEARSSVARAVGS</sequence>
<feature type="region of interest" description="Disordered" evidence="1">
    <location>
        <begin position="39"/>
        <end position="73"/>
    </location>
</feature>
<accession>A0A8K0R431</accession>
<reference evidence="2" key="1">
    <citation type="journal article" date="2021" name="Nat. Commun.">
        <title>Genetic determinants of endophytism in the Arabidopsis root mycobiome.</title>
        <authorList>
            <person name="Mesny F."/>
            <person name="Miyauchi S."/>
            <person name="Thiergart T."/>
            <person name="Pickel B."/>
            <person name="Atanasova L."/>
            <person name="Karlsson M."/>
            <person name="Huettel B."/>
            <person name="Barry K.W."/>
            <person name="Haridas S."/>
            <person name="Chen C."/>
            <person name="Bauer D."/>
            <person name="Andreopoulos W."/>
            <person name="Pangilinan J."/>
            <person name="LaButti K."/>
            <person name="Riley R."/>
            <person name="Lipzen A."/>
            <person name="Clum A."/>
            <person name="Drula E."/>
            <person name="Henrissat B."/>
            <person name="Kohler A."/>
            <person name="Grigoriev I.V."/>
            <person name="Martin F.M."/>
            <person name="Hacquard S."/>
        </authorList>
    </citation>
    <scope>NUCLEOTIDE SEQUENCE</scope>
    <source>
        <strain evidence="2">MPI-SDFR-AT-0120</strain>
    </source>
</reference>
<name>A0A8K0R431_9PLEO</name>
<proteinExistence type="predicted"/>
<feature type="compositionally biased region" description="Basic and acidic residues" evidence="1">
    <location>
        <begin position="92"/>
        <end position="102"/>
    </location>
</feature>
<dbReference type="Proteomes" id="UP000813461">
    <property type="component" value="Unassembled WGS sequence"/>
</dbReference>
<organism evidence="2 3">
    <name type="scientific">Paraphoma chrysanthemicola</name>
    <dbReference type="NCBI Taxonomy" id="798071"/>
    <lineage>
        <taxon>Eukaryota</taxon>
        <taxon>Fungi</taxon>
        <taxon>Dikarya</taxon>
        <taxon>Ascomycota</taxon>
        <taxon>Pezizomycotina</taxon>
        <taxon>Dothideomycetes</taxon>
        <taxon>Pleosporomycetidae</taxon>
        <taxon>Pleosporales</taxon>
        <taxon>Pleosporineae</taxon>
        <taxon>Phaeosphaeriaceae</taxon>
        <taxon>Paraphoma</taxon>
    </lineage>
</organism>
<evidence type="ECO:0000256" key="1">
    <source>
        <dbReference type="SAM" id="MobiDB-lite"/>
    </source>
</evidence>
<protein>
    <submittedName>
        <fullName evidence="2">Uncharacterized protein</fullName>
    </submittedName>
</protein>
<comment type="caution">
    <text evidence="2">The sequence shown here is derived from an EMBL/GenBank/DDBJ whole genome shotgun (WGS) entry which is preliminary data.</text>
</comment>
<dbReference type="OrthoDB" id="5394455at2759"/>
<feature type="region of interest" description="Disordered" evidence="1">
    <location>
        <begin position="92"/>
        <end position="111"/>
    </location>
</feature>
<gene>
    <name evidence="2" type="ORF">FB567DRAFT_592557</name>
</gene>
<keyword evidence="3" id="KW-1185">Reference proteome</keyword>
<evidence type="ECO:0000313" key="2">
    <source>
        <dbReference type="EMBL" id="KAH7086686.1"/>
    </source>
</evidence>
<dbReference type="EMBL" id="JAGMVJ010000010">
    <property type="protein sequence ID" value="KAH7086686.1"/>
    <property type="molecule type" value="Genomic_DNA"/>
</dbReference>
<feature type="compositionally biased region" description="Polar residues" evidence="1">
    <location>
        <begin position="44"/>
        <end position="62"/>
    </location>
</feature>